<proteinExistence type="predicted"/>
<accession>U1X5U6</accession>
<evidence type="ECO:0000313" key="2">
    <source>
        <dbReference type="Proteomes" id="UP000016511"/>
    </source>
</evidence>
<dbReference type="EMBL" id="AWSJ01000106">
    <property type="protein sequence ID" value="ERI10330.1"/>
    <property type="molecule type" value="Genomic_DNA"/>
</dbReference>
<dbReference type="AlphaFoldDB" id="U1X5U6"/>
<dbReference type="Proteomes" id="UP000016511">
    <property type="component" value="Unassembled WGS sequence"/>
</dbReference>
<protein>
    <submittedName>
        <fullName evidence="1">Uncharacterized protein</fullName>
    </submittedName>
</protein>
<organism evidence="1 2">
    <name type="scientific">Aneurinibacillus aneurinilyticus ATCC 12856</name>
    <dbReference type="NCBI Taxonomy" id="649747"/>
    <lineage>
        <taxon>Bacteria</taxon>
        <taxon>Bacillati</taxon>
        <taxon>Bacillota</taxon>
        <taxon>Bacilli</taxon>
        <taxon>Bacillales</taxon>
        <taxon>Paenibacillaceae</taxon>
        <taxon>Aneurinibacillus group</taxon>
        <taxon>Aneurinibacillus</taxon>
    </lineage>
</organism>
<gene>
    <name evidence="1" type="ORF">HMPREF0083_01589</name>
</gene>
<keyword evidence="2" id="KW-1185">Reference proteome</keyword>
<comment type="caution">
    <text evidence="1">The sequence shown here is derived from an EMBL/GenBank/DDBJ whole genome shotgun (WGS) entry which is preliminary data.</text>
</comment>
<sequence>MGFEHTYEITVNLLKLWFTDSFIKNFMNKCVKSYVNKNGVRFYHIPASGNLDLYATNLSWSKNTKITYSKDGKSIVVSERFPGEYAEAVGGCVEAYTMTITLVKSSFWYEINNITFQEW</sequence>
<name>U1X5U6_ANEAE</name>
<dbReference type="HOGENOM" id="CLU_2056480_0_0_9"/>
<evidence type="ECO:0000313" key="1">
    <source>
        <dbReference type="EMBL" id="ERI10330.1"/>
    </source>
</evidence>
<reference evidence="1 2" key="1">
    <citation type="submission" date="2013-08" db="EMBL/GenBank/DDBJ databases">
        <authorList>
            <person name="Weinstock G."/>
            <person name="Sodergren E."/>
            <person name="Wylie T."/>
            <person name="Fulton L."/>
            <person name="Fulton R."/>
            <person name="Fronick C."/>
            <person name="O'Laughlin M."/>
            <person name="Godfrey J."/>
            <person name="Miner T."/>
            <person name="Herter B."/>
            <person name="Appelbaum E."/>
            <person name="Cordes M."/>
            <person name="Lek S."/>
            <person name="Wollam A."/>
            <person name="Pepin K.H."/>
            <person name="Palsikar V.B."/>
            <person name="Mitreva M."/>
            <person name="Wilson R.K."/>
        </authorList>
    </citation>
    <scope>NUCLEOTIDE SEQUENCE [LARGE SCALE GENOMIC DNA]</scope>
    <source>
        <strain evidence="1 2">ATCC 12856</strain>
    </source>
</reference>